<dbReference type="Proteomes" id="UP000221165">
    <property type="component" value="Unassembled WGS sequence"/>
</dbReference>
<sequence length="117" mass="12651">MLVSSMHGDLFRVGGASDSPHQGSAYESASRQIVLGRSSLFHIEGRTPSKVKTHGKSLPVGVPRQSGGGCRMLESFSRCQRVLTQRTLPLWRECFTGGGAERIRIGCLLSVHLTGEV</sequence>
<dbReference type="AlphaFoldDB" id="A0A2C6KL92"/>
<protein>
    <submittedName>
        <fullName evidence="1">Uncharacterized protein</fullName>
    </submittedName>
</protein>
<dbReference type="EMBL" id="MIGC01005146">
    <property type="protein sequence ID" value="PHJ17252.1"/>
    <property type="molecule type" value="Genomic_DNA"/>
</dbReference>
<dbReference type="VEuPathDB" id="ToxoDB:CSUI_008932"/>
<gene>
    <name evidence="1" type="ORF">CSUI_008932</name>
</gene>
<accession>A0A2C6KL92</accession>
<proteinExistence type="predicted"/>
<evidence type="ECO:0000313" key="1">
    <source>
        <dbReference type="EMBL" id="PHJ17252.1"/>
    </source>
</evidence>
<dbReference type="GeneID" id="94432262"/>
<reference evidence="1 2" key="1">
    <citation type="journal article" date="2017" name="Int. J. Parasitol.">
        <title>The genome of the protozoan parasite Cystoisospora suis and a reverse vaccinology approach to identify vaccine candidates.</title>
        <authorList>
            <person name="Palmieri N."/>
            <person name="Shrestha A."/>
            <person name="Ruttkowski B."/>
            <person name="Beck T."/>
            <person name="Vogl C."/>
            <person name="Tomley F."/>
            <person name="Blake D.P."/>
            <person name="Joachim A."/>
        </authorList>
    </citation>
    <scope>NUCLEOTIDE SEQUENCE [LARGE SCALE GENOMIC DNA]</scope>
    <source>
        <strain evidence="1 2">Wien I</strain>
    </source>
</reference>
<dbReference type="RefSeq" id="XP_067918977.1">
    <property type="nucleotide sequence ID" value="XM_068069051.1"/>
</dbReference>
<name>A0A2C6KL92_9APIC</name>
<evidence type="ECO:0000313" key="2">
    <source>
        <dbReference type="Proteomes" id="UP000221165"/>
    </source>
</evidence>
<organism evidence="1 2">
    <name type="scientific">Cystoisospora suis</name>
    <dbReference type="NCBI Taxonomy" id="483139"/>
    <lineage>
        <taxon>Eukaryota</taxon>
        <taxon>Sar</taxon>
        <taxon>Alveolata</taxon>
        <taxon>Apicomplexa</taxon>
        <taxon>Conoidasida</taxon>
        <taxon>Coccidia</taxon>
        <taxon>Eucoccidiorida</taxon>
        <taxon>Eimeriorina</taxon>
        <taxon>Sarcocystidae</taxon>
        <taxon>Cystoisospora</taxon>
    </lineage>
</organism>
<keyword evidence="2" id="KW-1185">Reference proteome</keyword>
<comment type="caution">
    <text evidence="1">The sequence shown here is derived from an EMBL/GenBank/DDBJ whole genome shotgun (WGS) entry which is preliminary data.</text>
</comment>